<feature type="compositionally biased region" description="Low complexity" evidence="2">
    <location>
        <begin position="89"/>
        <end position="107"/>
    </location>
</feature>
<feature type="region of interest" description="Disordered" evidence="2">
    <location>
        <begin position="1"/>
        <end position="171"/>
    </location>
</feature>
<keyword evidence="4" id="KW-1185">Reference proteome</keyword>
<dbReference type="GO" id="GO:0009793">
    <property type="term" value="P:embryo development ending in seed dormancy"/>
    <property type="evidence" value="ECO:0007669"/>
    <property type="project" value="InterPro"/>
</dbReference>
<proteinExistence type="inferred from homology"/>
<dbReference type="PANTHER" id="PTHR33493">
    <property type="entry name" value="LATE EMBRYOGENESIS ABUNDANT PROTEIN 6-RELATED"/>
    <property type="match status" value="1"/>
</dbReference>
<dbReference type="PANTHER" id="PTHR33493:SF2">
    <property type="entry name" value="LATE EMBRYOGENESIS ABUNDANT PROTEIN 46"/>
    <property type="match status" value="1"/>
</dbReference>
<feature type="compositionally biased region" description="Basic and acidic residues" evidence="2">
    <location>
        <begin position="25"/>
        <end position="68"/>
    </location>
</feature>
<dbReference type="Proteomes" id="UP000237347">
    <property type="component" value="Unassembled WGS sequence"/>
</dbReference>
<feature type="compositionally biased region" description="Polar residues" evidence="2">
    <location>
        <begin position="1"/>
        <end position="12"/>
    </location>
</feature>
<dbReference type="EMBL" id="PKMF04000123">
    <property type="protein sequence ID" value="KAK7848725.1"/>
    <property type="molecule type" value="Genomic_DNA"/>
</dbReference>
<name>A0AAW0LBZ9_QUESU</name>
<organism evidence="3 4">
    <name type="scientific">Quercus suber</name>
    <name type="common">Cork oak</name>
    <dbReference type="NCBI Taxonomy" id="58331"/>
    <lineage>
        <taxon>Eukaryota</taxon>
        <taxon>Viridiplantae</taxon>
        <taxon>Streptophyta</taxon>
        <taxon>Embryophyta</taxon>
        <taxon>Tracheophyta</taxon>
        <taxon>Spermatophyta</taxon>
        <taxon>Magnoliopsida</taxon>
        <taxon>eudicotyledons</taxon>
        <taxon>Gunneridae</taxon>
        <taxon>Pentapetalae</taxon>
        <taxon>rosids</taxon>
        <taxon>fabids</taxon>
        <taxon>Fagales</taxon>
        <taxon>Fagaceae</taxon>
        <taxon>Quercus</taxon>
    </lineage>
</organism>
<protein>
    <submittedName>
        <fullName evidence="3">18 kDa seed maturation protein</fullName>
    </submittedName>
</protein>
<dbReference type="AlphaFoldDB" id="A0AAW0LBZ9"/>
<evidence type="ECO:0000313" key="4">
    <source>
        <dbReference type="Proteomes" id="UP000237347"/>
    </source>
</evidence>
<accession>A0AAW0LBZ9</accession>
<dbReference type="InterPro" id="IPR005513">
    <property type="entry name" value="LEA_1"/>
</dbReference>
<dbReference type="Pfam" id="PF03760">
    <property type="entry name" value="LEA_1"/>
    <property type="match status" value="1"/>
</dbReference>
<gene>
    <name evidence="3" type="primary">GMPM1</name>
    <name evidence="3" type="ORF">CFP56_004457</name>
</gene>
<comment type="caution">
    <text evidence="3">The sequence shown here is derived from an EMBL/GenBank/DDBJ whole genome shotgun (WGS) entry which is preliminary data.</text>
</comment>
<comment type="similarity">
    <text evidence="1">Belongs to the LEA type 1 family.</text>
</comment>
<evidence type="ECO:0000256" key="2">
    <source>
        <dbReference type="SAM" id="MobiDB-lite"/>
    </source>
</evidence>
<sequence length="171" mass="17735">MQSGKNAASSVKETAANVAASAKSGMEKSKATVQEKVERMAARDPMQKVLATEKKEERKSQAELEKQQARQHNAAAKQMESTPAGGHTGYTSTTGAGGPTSATYGGTHRVSAMPGHGTGQGQHVGQVIHEGVVESSNPHPIGSRRNITHNTSVEENNPPGSYGSGPGGNYS</sequence>
<evidence type="ECO:0000313" key="3">
    <source>
        <dbReference type="EMBL" id="KAK7848725.1"/>
    </source>
</evidence>
<evidence type="ECO:0000256" key="1">
    <source>
        <dbReference type="ARBA" id="ARBA00010975"/>
    </source>
</evidence>
<reference evidence="3 4" key="1">
    <citation type="journal article" date="2018" name="Sci. Data">
        <title>The draft genome sequence of cork oak.</title>
        <authorList>
            <person name="Ramos A.M."/>
            <person name="Usie A."/>
            <person name="Barbosa P."/>
            <person name="Barros P.M."/>
            <person name="Capote T."/>
            <person name="Chaves I."/>
            <person name="Simoes F."/>
            <person name="Abreu I."/>
            <person name="Carrasquinho I."/>
            <person name="Faro C."/>
            <person name="Guimaraes J.B."/>
            <person name="Mendonca D."/>
            <person name="Nobrega F."/>
            <person name="Rodrigues L."/>
            <person name="Saibo N.J.M."/>
            <person name="Varela M.C."/>
            <person name="Egas C."/>
            <person name="Matos J."/>
            <person name="Miguel C.M."/>
            <person name="Oliveira M.M."/>
            <person name="Ricardo C.P."/>
            <person name="Goncalves S."/>
        </authorList>
    </citation>
    <scope>NUCLEOTIDE SEQUENCE [LARGE SCALE GENOMIC DNA]</scope>
    <source>
        <strain evidence="4">cv. HL8</strain>
    </source>
</reference>
<feature type="compositionally biased region" description="Gly residues" evidence="2">
    <location>
        <begin position="162"/>
        <end position="171"/>
    </location>
</feature>